<dbReference type="Pfam" id="PF06862">
    <property type="entry name" value="Utp25_C"/>
    <property type="match status" value="1"/>
</dbReference>
<evidence type="ECO:0000256" key="1">
    <source>
        <dbReference type="ARBA" id="ARBA00004604"/>
    </source>
</evidence>
<comment type="similarity">
    <text evidence="2">Belongs to the UTP25 family.</text>
</comment>
<comment type="caution">
    <text evidence="6">The sequence shown here is derived from an EMBL/GenBank/DDBJ whole genome shotgun (WGS) entry which is preliminary data.</text>
</comment>
<dbReference type="PANTHER" id="PTHR12933">
    <property type="entry name" value="ORF PROTEIN-RELATED"/>
    <property type="match status" value="1"/>
</dbReference>
<proteinExistence type="inferred from homology"/>
<feature type="non-terminal residue" evidence="6">
    <location>
        <position position="302"/>
    </location>
</feature>
<feature type="non-terminal residue" evidence="6">
    <location>
        <position position="1"/>
    </location>
</feature>
<sequence length="302" mass="33923">EDSDFLSSIEVCIVDGADVMLMQNWEHVVTTLDKLNAQPKRDRGTDFSRVWPHLTHGQGRLWRQTVVLSAVADPAIAALTRDQCRNRAGAVRLTRVPGDGSICEVVTRVRQVFQRIPCGLREDPAAQDDARFNHFVGTVLPALLSAQHTYTPHTAVFVPSYYDYVRVRNELLRREQQSTGGALAVGAASAVFVCEYSRPSEIARSRAWFFQGRKPLLVYTGRAHYFNRFRVRGIRHLVLYGLPVQPQFYPELVNLIDEGDGDAPPSCLALFTPLEKLALQRVVGAERAKRMLSGEKQTFLFA</sequence>
<evidence type="ECO:0000259" key="4">
    <source>
        <dbReference type="Pfam" id="PF06862"/>
    </source>
</evidence>
<keyword evidence="7" id="KW-1185">Reference proteome</keyword>
<evidence type="ECO:0000256" key="3">
    <source>
        <dbReference type="ARBA" id="ARBA00023242"/>
    </source>
</evidence>
<evidence type="ECO:0000313" key="7">
    <source>
        <dbReference type="Proteomes" id="UP000664859"/>
    </source>
</evidence>
<reference evidence="6" key="1">
    <citation type="submission" date="2021-02" db="EMBL/GenBank/DDBJ databases">
        <title>First Annotated Genome of the Yellow-green Alga Tribonema minus.</title>
        <authorList>
            <person name="Mahan K.M."/>
        </authorList>
    </citation>
    <scope>NUCLEOTIDE SEQUENCE</scope>
    <source>
        <strain evidence="6">UTEX B ZZ1240</strain>
    </source>
</reference>
<evidence type="ECO:0000313" key="6">
    <source>
        <dbReference type="EMBL" id="KAG5177223.1"/>
    </source>
</evidence>
<dbReference type="Pfam" id="PF22916">
    <property type="entry name" value="UTP25_NTPase-like"/>
    <property type="match status" value="1"/>
</dbReference>
<dbReference type="GO" id="GO:0019843">
    <property type="term" value="F:rRNA binding"/>
    <property type="evidence" value="ECO:0007669"/>
    <property type="project" value="TreeGrafter"/>
</dbReference>
<dbReference type="InterPro" id="IPR010678">
    <property type="entry name" value="UTP25"/>
</dbReference>
<dbReference type="Proteomes" id="UP000664859">
    <property type="component" value="Unassembled WGS sequence"/>
</dbReference>
<dbReference type="GO" id="GO:0032040">
    <property type="term" value="C:small-subunit processome"/>
    <property type="evidence" value="ECO:0007669"/>
    <property type="project" value="TreeGrafter"/>
</dbReference>
<gene>
    <name evidence="6" type="ORF">JKP88DRAFT_333188</name>
</gene>
<feature type="domain" description="UTP25 C-terminal" evidence="4">
    <location>
        <begin position="102"/>
        <end position="301"/>
    </location>
</feature>
<dbReference type="OrthoDB" id="10264378at2759"/>
<dbReference type="GO" id="GO:0034511">
    <property type="term" value="F:U3 snoRNA binding"/>
    <property type="evidence" value="ECO:0007669"/>
    <property type="project" value="InterPro"/>
</dbReference>
<protein>
    <submittedName>
        <fullName evidence="6">Digestive organ expansion factor</fullName>
    </submittedName>
</protein>
<organism evidence="6 7">
    <name type="scientific">Tribonema minus</name>
    <dbReference type="NCBI Taxonomy" id="303371"/>
    <lineage>
        <taxon>Eukaryota</taxon>
        <taxon>Sar</taxon>
        <taxon>Stramenopiles</taxon>
        <taxon>Ochrophyta</taxon>
        <taxon>PX clade</taxon>
        <taxon>Xanthophyceae</taxon>
        <taxon>Tribonematales</taxon>
        <taxon>Tribonemataceae</taxon>
        <taxon>Tribonema</taxon>
    </lineage>
</organism>
<name>A0A835YMJ8_9STRA</name>
<dbReference type="PANTHER" id="PTHR12933:SF0">
    <property type="entry name" value="U3 SMALL NUCLEOLAR RNA-ASSOCIATED PROTEIN 25 HOMOLOG"/>
    <property type="match status" value="1"/>
</dbReference>
<evidence type="ECO:0000259" key="5">
    <source>
        <dbReference type="Pfam" id="PF22916"/>
    </source>
</evidence>
<dbReference type="EMBL" id="JAFCMP010000527">
    <property type="protein sequence ID" value="KAG5177223.1"/>
    <property type="molecule type" value="Genomic_DNA"/>
</dbReference>
<feature type="domain" description="UTP25 NTP hydrolase-like" evidence="5">
    <location>
        <begin position="2"/>
        <end position="91"/>
    </location>
</feature>
<dbReference type="InterPro" id="IPR053939">
    <property type="entry name" value="UTP25_C"/>
</dbReference>
<accession>A0A835YMJ8</accession>
<evidence type="ECO:0000256" key="2">
    <source>
        <dbReference type="ARBA" id="ARBA00009223"/>
    </source>
</evidence>
<dbReference type="InterPro" id="IPR053940">
    <property type="entry name" value="UTP25_NTPase-like"/>
</dbReference>
<comment type="subcellular location">
    <subcellularLocation>
        <location evidence="1">Nucleus</location>
        <location evidence="1">Nucleolus</location>
    </subcellularLocation>
</comment>
<dbReference type="GO" id="GO:0000462">
    <property type="term" value="P:maturation of SSU-rRNA from tricistronic rRNA transcript (SSU-rRNA, 5.8S rRNA, LSU-rRNA)"/>
    <property type="evidence" value="ECO:0007669"/>
    <property type="project" value="TreeGrafter"/>
</dbReference>
<dbReference type="AlphaFoldDB" id="A0A835YMJ8"/>
<keyword evidence="3" id="KW-0539">Nucleus</keyword>